<evidence type="ECO:0000313" key="1">
    <source>
        <dbReference type="EMBL" id="RFU73327.1"/>
    </source>
</evidence>
<protein>
    <submittedName>
        <fullName evidence="1">Uncharacterized protein</fullName>
    </submittedName>
</protein>
<sequence length="339" mass="39090">MDESAPQIYSDLRPVSNNAFERMQKEFLESWNKQWTLVDGILPRKGESVTINYKGVEVAIACEGDIGFFRFTVRICYGFGLKLGFVFCESEAAQTLSVAKLSHDAAHHDTARDRPSLFFRLPAEIRLRIYHFAIPRGEQSVEDIENFNRDCFLSGMGDPSGFYYPLGHNLSILRVSRQIRREAFPFAYRRTDFLLDDMDDAIKFLIAVGQTGRENIESLQFSWTSRADSWHRWEEYVQAEGGRSLMPELHVSALVMMMKQCKRLRSLRLCFEDELIRDVPPAIFMADPGIRELCSVRGIRKFDIWDPFTGYLKHCSVAKLLREEITGSVADEVEKEVKE</sequence>
<name>A0A395NC05_TRIAR</name>
<comment type="caution">
    <text evidence="1">The sequence shown here is derived from an EMBL/GenBank/DDBJ whole genome shotgun (WGS) entry which is preliminary data.</text>
</comment>
<keyword evidence="2" id="KW-1185">Reference proteome</keyword>
<dbReference type="InterPro" id="IPR038883">
    <property type="entry name" value="AN11006-like"/>
</dbReference>
<dbReference type="OrthoDB" id="5096313at2759"/>
<accession>A0A395NC05</accession>
<proteinExistence type="predicted"/>
<organism evidence="1 2">
    <name type="scientific">Trichoderma arundinaceum</name>
    <dbReference type="NCBI Taxonomy" id="490622"/>
    <lineage>
        <taxon>Eukaryota</taxon>
        <taxon>Fungi</taxon>
        <taxon>Dikarya</taxon>
        <taxon>Ascomycota</taxon>
        <taxon>Pezizomycotina</taxon>
        <taxon>Sordariomycetes</taxon>
        <taxon>Hypocreomycetidae</taxon>
        <taxon>Hypocreales</taxon>
        <taxon>Hypocreaceae</taxon>
        <taxon>Trichoderma</taxon>
    </lineage>
</organism>
<reference evidence="1 2" key="1">
    <citation type="journal article" date="2018" name="PLoS Pathog.">
        <title>Evolution of structural diversity of trichothecenes, a family of toxins produced by plant pathogenic and entomopathogenic fungi.</title>
        <authorList>
            <person name="Proctor R.H."/>
            <person name="McCormick S.P."/>
            <person name="Kim H.S."/>
            <person name="Cardoza R.E."/>
            <person name="Stanley A.M."/>
            <person name="Lindo L."/>
            <person name="Kelly A."/>
            <person name="Brown D.W."/>
            <person name="Lee T."/>
            <person name="Vaughan M.M."/>
            <person name="Alexander N.J."/>
            <person name="Busman M."/>
            <person name="Gutierrez S."/>
        </authorList>
    </citation>
    <scope>NUCLEOTIDE SEQUENCE [LARGE SCALE GENOMIC DNA]</scope>
    <source>
        <strain evidence="1 2">IBT 40837</strain>
    </source>
</reference>
<dbReference type="Proteomes" id="UP000266272">
    <property type="component" value="Unassembled WGS sequence"/>
</dbReference>
<dbReference type="AlphaFoldDB" id="A0A395NC05"/>
<evidence type="ECO:0000313" key="2">
    <source>
        <dbReference type="Proteomes" id="UP000266272"/>
    </source>
</evidence>
<dbReference type="PANTHER" id="PTHR42085">
    <property type="entry name" value="F-BOX DOMAIN-CONTAINING PROTEIN"/>
    <property type="match status" value="1"/>
</dbReference>
<gene>
    <name evidence="1" type="ORF">TARUN_8925</name>
</gene>
<dbReference type="PANTHER" id="PTHR42085:SF2">
    <property type="entry name" value="F-BOX DOMAIN-CONTAINING PROTEIN"/>
    <property type="match status" value="1"/>
</dbReference>
<dbReference type="EMBL" id="PXOA01000663">
    <property type="protein sequence ID" value="RFU73327.1"/>
    <property type="molecule type" value="Genomic_DNA"/>
</dbReference>